<evidence type="ECO:0000256" key="4">
    <source>
        <dbReference type="ARBA" id="ARBA00022475"/>
    </source>
</evidence>
<feature type="transmembrane region" description="Helical" evidence="9">
    <location>
        <begin position="47"/>
        <end position="76"/>
    </location>
</feature>
<comment type="caution">
    <text evidence="10">The sequence shown here is derived from an EMBL/GenBank/DDBJ whole genome shotgun (WGS) entry which is preliminary data.</text>
</comment>
<protein>
    <recommendedName>
        <fullName evidence="2">Lipopolysaccharide export system permease protein LptF</fullName>
    </recommendedName>
</protein>
<keyword evidence="8 9" id="KW-0472">Membrane</keyword>
<evidence type="ECO:0000256" key="7">
    <source>
        <dbReference type="ARBA" id="ARBA00022989"/>
    </source>
</evidence>
<dbReference type="GO" id="GO:0055085">
    <property type="term" value="P:transmembrane transport"/>
    <property type="evidence" value="ECO:0007669"/>
    <property type="project" value="InterPro"/>
</dbReference>
<dbReference type="InterPro" id="IPR005495">
    <property type="entry name" value="LptG/LptF_permease"/>
</dbReference>
<proteinExistence type="predicted"/>
<evidence type="ECO:0000313" key="10">
    <source>
        <dbReference type="EMBL" id="CBI09301.1"/>
    </source>
</evidence>
<dbReference type="InterPro" id="IPR030922">
    <property type="entry name" value="LptF"/>
</dbReference>
<feature type="transmembrane region" description="Helical" evidence="9">
    <location>
        <begin position="326"/>
        <end position="348"/>
    </location>
</feature>
<keyword evidence="7 9" id="KW-1133">Transmembrane helix</keyword>
<dbReference type="PANTHER" id="PTHR33529">
    <property type="entry name" value="SLR0882 PROTEIN-RELATED"/>
    <property type="match status" value="1"/>
</dbReference>
<evidence type="ECO:0000256" key="6">
    <source>
        <dbReference type="ARBA" id="ARBA00022692"/>
    </source>
</evidence>
<feature type="transmembrane region" description="Helical" evidence="9">
    <location>
        <begin position="267"/>
        <end position="289"/>
    </location>
</feature>
<evidence type="ECO:0000256" key="9">
    <source>
        <dbReference type="SAM" id="Phobius"/>
    </source>
</evidence>
<dbReference type="PANTHER" id="PTHR33529:SF7">
    <property type="entry name" value="LIPOPOLYSACCHARIDE EXPORT SYSTEM PERMEASE PROTEIN LPTF"/>
    <property type="match status" value="1"/>
</dbReference>
<dbReference type="EMBL" id="CABR01000025">
    <property type="protein sequence ID" value="CBI09301.1"/>
    <property type="molecule type" value="Genomic_DNA"/>
</dbReference>
<organism evidence="10">
    <name type="scientific">mine drainage metagenome</name>
    <dbReference type="NCBI Taxonomy" id="410659"/>
    <lineage>
        <taxon>unclassified sequences</taxon>
        <taxon>metagenomes</taxon>
        <taxon>ecological metagenomes</taxon>
    </lineage>
</organism>
<dbReference type="Pfam" id="PF03739">
    <property type="entry name" value="LptF_LptG"/>
    <property type="match status" value="1"/>
</dbReference>
<evidence type="ECO:0000256" key="1">
    <source>
        <dbReference type="ARBA" id="ARBA00004429"/>
    </source>
</evidence>
<feature type="transmembrane region" description="Helical" evidence="9">
    <location>
        <begin position="83"/>
        <end position="99"/>
    </location>
</feature>
<evidence type="ECO:0000256" key="3">
    <source>
        <dbReference type="ARBA" id="ARBA00022448"/>
    </source>
</evidence>
<feature type="transmembrane region" description="Helical" evidence="9">
    <location>
        <begin position="295"/>
        <end position="314"/>
    </location>
</feature>
<comment type="subcellular location">
    <subcellularLocation>
        <location evidence="1">Cell inner membrane</location>
        <topology evidence="1">Multi-pass membrane protein</topology>
    </subcellularLocation>
</comment>
<feature type="transmembrane region" description="Helical" evidence="9">
    <location>
        <begin position="105"/>
        <end position="125"/>
    </location>
</feature>
<keyword evidence="5" id="KW-0997">Cell inner membrane</keyword>
<reference evidence="10" key="1">
    <citation type="submission" date="2009-10" db="EMBL/GenBank/DDBJ databases">
        <title>Diversity of trophic interactions inside an arsenic-rich microbial ecosystem.</title>
        <authorList>
            <person name="Bertin P.N."/>
            <person name="Heinrich-Salmeron A."/>
            <person name="Pelletier E."/>
            <person name="Goulhen-Chollet F."/>
            <person name="Arsene-Ploetze F."/>
            <person name="Gallien S."/>
            <person name="Calteau A."/>
            <person name="Vallenet D."/>
            <person name="Casiot C."/>
            <person name="Chane-Woon-Ming B."/>
            <person name="Giloteaux L."/>
            <person name="Barakat M."/>
            <person name="Bonnefoy V."/>
            <person name="Bruneel O."/>
            <person name="Chandler M."/>
            <person name="Cleiss J."/>
            <person name="Duran R."/>
            <person name="Elbaz-Poulichet F."/>
            <person name="Fonknechten N."/>
            <person name="Lauga B."/>
            <person name="Mornico D."/>
            <person name="Ortet P."/>
            <person name="Schaeffer C."/>
            <person name="Siguier P."/>
            <person name="Alexander Thil Smith A."/>
            <person name="Van Dorsselaer A."/>
            <person name="Weissenbach J."/>
            <person name="Medigue C."/>
            <person name="Le Paslier D."/>
        </authorList>
    </citation>
    <scope>NUCLEOTIDE SEQUENCE</scope>
</reference>
<gene>
    <name evidence="10" type="ORF">CARN7_0026</name>
</gene>
<feature type="transmembrane region" description="Helical" evidence="9">
    <location>
        <begin position="12"/>
        <end position="35"/>
    </location>
</feature>
<accession>E6QPY0</accession>
<sequence length="359" mass="40340">MLFQRALWRELVINYVSVLMVLLTITTTTLFIRLLGDAAHGELEVNAVLIFLGFGVFNFLPLILSLTLFIAIIMAFARAYRESEMVVWASAGLGLTAWVRPVLMFAMPVVVLIGALNFAVIPWALSKKDDFRKYMDRRDELSVISPGMFTESKQPGGGVFFVESLAENGTQAKHVFIQSMNKQVLGITVAQTAVHRQLADGERFLVLQNGHRYEGVPGQADYKISEFGEYWMEVLPQTLAIHRDYGANAQSTLALLRQPTPINQAEFVWRSGFPLSALVLSLFAIPLSFVNPRAGRSFTLILALLIFVIYNNLLNIVEAWVAQGRIGFVVGLLGLHGLMVLIMLGMFWQRVTMRNLRWW</sequence>
<dbReference type="GO" id="GO:0043190">
    <property type="term" value="C:ATP-binding cassette (ABC) transporter complex"/>
    <property type="evidence" value="ECO:0007669"/>
    <property type="project" value="InterPro"/>
</dbReference>
<name>E6QPY0_9ZZZZ</name>
<keyword evidence="6 9" id="KW-0812">Transmembrane</keyword>
<dbReference type="NCBIfam" id="TIGR04407">
    <property type="entry name" value="LptF_YjgP"/>
    <property type="match status" value="1"/>
</dbReference>
<evidence type="ECO:0000256" key="2">
    <source>
        <dbReference type="ARBA" id="ARBA00014213"/>
    </source>
</evidence>
<keyword evidence="4" id="KW-1003">Cell membrane</keyword>
<keyword evidence="3" id="KW-0813">Transport</keyword>
<dbReference type="AlphaFoldDB" id="E6QPY0"/>
<evidence type="ECO:0000256" key="5">
    <source>
        <dbReference type="ARBA" id="ARBA00022519"/>
    </source>
</evidence>
<dbReference type="GO" id="GO:0015920">
    <property type="term" value="P:lipopolysaccharide transport"/>
    <property type="evidence" value="ECO:0007669"/>
    <property type="project" value="TreeGrafter"/>
</dbReference>
<evidence type="ECO:0000256" key="8">
    <source>
        <dbReference type="ARBA" id="ARBA00023136"/>
    </source>
</evidence>